<dbReference type="CDD" id="cd06259">
    <property type="entry name" value="YdcF-like"/>
    <property type="match status" value="1"/>
</dbReference>
<keyword evidence="1" id="KW-1133">Transmembrane helix</keyword>
<feature type="transmembrane region" description="Helical" evidence="1">
    <location>
        <begin position="12"/>
        <end position="35"/>
    </location>
</feature>
<gene>
    <name evidence="3" type="ORF">JP32_08860</name>
</gene>
<dbReference type="GO" id="GO:0043164">
    <property type="term" value="P:Gram-negative-bacterium-type cell wall biogenesis"/>
    <property type="evidence" value="ECO:0007669"/>
    <property type="project" value="TreeGrafter"/>
</dbReference>
<proteinExistence type="predicted"/>
<dbReference type="InterPro" id="IPR014729">
    <property type="entry name" value="Rossmann-like_a/b/a_fold"/>
</dbReference>
<dbReference type="Gene3D" id="3.40.50.620">
    <property type="entry name" value="HUPs"/>
    <property type="match status" value="1"/>
</dbReference>
<dbReference type="AlphaFoldDB" id="A0A0A2XHB2"/>
<dbReference type="RefSeq" id="WP_039084432.1">
    <property type="nucleotide sequence ID" value="NZ_JPXS01000046.1"/>
</dbReference>
<keyword evidence="1" id="KW-0472">Membrane</keyword>
<evidence type="ECO:0000256" key="1">
    <source>
        <dbReference type="SAM" id="Phobius"/>
    </source>
</evidence>
<protein>
    <recommendedName>
        <fullName evidence="2">DUF218 domain-containing protein</fullName>
    </recommendedName>
</protein>
<dbReference type="GO" id="GO:0005886">
    <property type="term" value="C:plasma membrane"/>
    <property type="evidence" value="ECO:0007669"/>
    <property type="project" value="TreeGrafter"/>
</dbReference>
<keyword evidence="1" id="KW-0812">Transmembrane</keyword>
<dbReference type="Proteomes" id="UP000030526">
    <property type="component" value="Unassembled WGS sequence"/>
</dbReference>
<dbReference type="PANTHER" id="PTHR30336">
    <property type="entry name" value="INNER MEMBRANE PROTEIN, PROBABLE PERMEASE"/>
    <property type="match status" value="1"/>
</dbReference>
<dbReference type="GO" id="GO:0000270">
    <property type="term" value="P:peptidoglycan metabolic process"/>
    <property type="evidence" value="ECO:0007669"/>
    <property type="project" value="TreeGrafter"/>
</dbReference>
<evidence type="ECO:0000313" key="3">
    <source>
        <dbReference type="EMBL" id="KGQ30387.1"/>
    </source>
</evidence>
<accession>A0A0A2XHB2</accession>
<sequence>MFEVILKKVVEAAILPPFNLILLGLLAFILLFTRFQRTAKSLLAVSLLFAYFISTPFFSNFLIKTIALDKPNVELYRQGQVIVVLGGGLRYSDYPESYSTTAALPLERMRFAVYLHQMTDLPIAISGGVDNEAKVMGSELQRFFQIEPTWLDNKSNTTEQNAIYLRKLFNQTEEGKQIQRVILVTNEWHMRRAVAAFQRQGFEAFPAPTLSQRASGSGLLKFIPQPVSFYQSGLVLREWLGILRDKLIGLD</sequence>
<dbReference type="InterPro" id="IPR051599">
    <property type="entry name" value="Cell_Envelope_Assoc"/>
</dbReference>
<dbReference type="EMBL" id="JPXS01000046">
    <property type="protein sequence ID" value="KGQ30387.1"/>
    <property type="molecule type" value="Genomic_DNA"/>
</dbReference>
<evidence type="ECO:0000259" key="2">
    <source>
        <dbReference type="Pfam" id="PF02698"/>
    </source>
</evidence>
<reference evidence="3 4" key="1">
    <citation type="submission" date="2014-08" db="EMBL/GenBank/DDBJ databases">
        <title>Chaperone-usher fimbriae in a diverse selection of Gallibacterium genomes.</title>
        <authorList>
            <person name="Kudirkiene E."/>
            <person name="Bager R.J."/>
            <person name="Johnson T.J."/>
            <person name="Bojesen A.M."/>
        </authorList>
    </citation>
    <scope>NUCLEOTIDE SEQUENCE [LARGE SCALE GENOMIC DNA]</scope>
    <source>
        <strain evidence="3 4">20558/3kl.</strain>
    </source>
</reference>
<dbReference type="InterPro" id="IPR003848">
    <property type="entry name" value="DUF218"/>
</dbReference>
<dbReference type="PANTHER" id="PTHR30336:SF4">
    <property type="entry name" value="ENVELOPE BIOGENESIS FACTOR ELYC"/>
    <property type="match status" value="1"/>
</dbReference>
<organism evidence="3 4">
    <name type="scientific">Gallibacterium anatis</name>
    <dbReference type="NCBI Taxonomy" id="750"/>
    <lineage>
        <taxon>Bacteria</taxon>
        <taxon>Pseudomonadati</taxon>
        <taxon>Pseudomonadota</taxon>
        <taxon>Gammaproteobacteria</taxon>
        <taxon>Pasteurellales</taxon>
        <taxon>Pasteurellaceae</taxon>
        <taxon>Gallibacterium</taxon>
    </lineage>
</organism>
<comment type="caution">
    <text evidence="3">The sequence shown here is derived from an EMBL/GenBank/DDBJ whole genome shotgun (WGS) entry which is preliminary data.</text>
</comment>
<evidence type="ECO:0000313" key="4">
    <source>
        <dbReference type="Proteomes" id="UP000030526"/>
    </source>
</evidence>
<dbReference type="Pfam" id="PF02698">
    <property type="entry name" value="DUF218"/>
    <property type="match status" value="1"/>
</dbReference>
<feature type="transmembrane region" description="Helical" evidence="1">
    <location>
        <begin position="42"/>
        <end position="63"/>
    </location>
</feature>
<name>A0A0A2XHB2_9PAST</name>
<feature type="domain" description="DUF218" evidence="2">
    <location>
        <begin position="80"/>
        <end position="241"/>
    </location>
</feature>